<dbReference type="PANTHER" id="PTHR46797:SF1">
    <property type="entry name" value="METHYLPHOSPHONATE SYNTHASE"/>
    <property type="match status" value="1"/>
</dbReference>
<dbReference type="InterPro" id="IPR050807">
    <property type="entry name" value="TransReg_Diox_bact_type"/>
</dbReference>
<dbReference type="PANTHER" id="PTHR46797">
    <property type="entry name" value="HTH-TYPE TRANSCRIPTIONAL REGULATOR"/>
    <property type="match status" value="1"/>
</dbReference>
<dbReference type="InterPro" id="IPR013096">
    <property type="entry name" value="Cupin_2"/>
</dbReference>
<evidence type="ECO:0000313" key="3">
    <source>
        <dbReference type="EMBL" id="SMB91940.1"/>
    </source>
</evidence>
<dbReference type="PROSITE" id="PS50943">
    <property type="entry name" value="HTH_CROC1"/>
    <property type="match status" value="1"/>
</dbReference>
<evidence type="ECO:0000313" key="4">
    <source>
        <dbReference type="Proteomes" id="UP000192569"/>
    </source>
</evidence>
<dbReference type="EMBL" id="LT838272">
    <property type="protein sequence ID" value="SMB91940.1"/>
    <property type="molecule type" value="Genomic_DNA"/>
</dbReference>
<reference evidence="3 4" key="1">
    <citation type="submission" date="2017-04" db="EMBL/GenBank/DDBJ databases">
        <authorList>
            <person name="Afonso C.L."/>
            <person name="Miller P.J."/>
            <person name="Scott M.A."/>
            <person name="Spackman E."/>
            <person name="Goraichik I."/>
            <person name="Dimitrov K.M."/>
            <person name="Suarez D.L."/>
            <person name="Swayne D.E."/>
        </authorList>
    </citation>
    <scope>NUCLEOTIDE SEQUENCE [LARGE SCALE GENOMIC DNA]</scope>
    <source>
        <strain evidence="3 4">ToBE</strain>
    </source>
</reference>
<dbReference type="Gene3D" id="2.60.120.10">
    <property type="entry name" value="Jelly Rolls"/>
    <property type="match status" value="1"/>
</dbReference>
<dbReference type="CDD" id="cd00093">
    <property type="entry name" value="HTH_XRE"/>
    <property type="match status" value="1"/>
</dbReference>
<dbReference type="Pfam" id="PF07883">
    <property type="entry name" value="Cupin_2"/>
    <property type="match status" value="1"/>
</dbReference>
<dbReference type="STRING" id="698762.SAMN00808754_0547"/>
<dbReference type="InterPro" id="IPR010982">
    <property type="entry name" value="Lambda_DNA-bd_dom_sf"/>
</dbReference>
<dbReference type="GO" id="GO:0005829">
    <property type="term" value="C:cytosol"/>
    <property type="evidence" value="ECO:0007669"/>
    <property type="project" value="TreeGrafter"/>
</dbReference>
<organism evidence="3 4">
    <name type="scientific">Thermanaeromonas toyohensis ToBE</name>
    <dbReference type="NCBI Taxonomy" id="698762"/>
    <lineage>
        <taxon>Bacteria</taxon>
        <taxon>Bacillati</taxon>
        <taxon>Bacillota</taxon>
        <taxon>Clostridia</taxon>
        <taxon>Neomoorellales</taxon>
        <taxon>Neomoorellaceae</taxon>
        <taxon>Thermanaeromonas</taxon>
    </lineage>
</organism>
<dbReference type="CDD" id="cd02209">
    <property type="entry name" value="cupin_XRE_C"/>
    <property type="match status" value="1"/>
</dbReference>
<accession>A0A1W1VFE6</accession>
<evidence type="ECO:0000259" key="2">
    <source>
        <dbReference type="PROSITE" id="PS50943"/>
    </source>
</evidence>
<dbReference type="OrthoDB" id="9814553at2"/>
<proteinExistence type="predicted"/>
<dbReference type="AlphaFoldDB" id="A0A1W1VFE6"/>
<dbReference type="SUPFAM" id="SSF51182">
    <property type="entry name" value="RmlC-like cupins"/>
    <property type="match status" value="1"/>
</dbReference>
<keyword evidence="4" id="KW-1185">Reference proteome</keyword>
<dbReference type="GO" id="GO:0003700">
    <property type="term" value="F:DNA-binding transcription factor activity"/>
    <property type="evidence" value="ECO:0007669"/>
    <property type="project" value="TreeGrafter"/>
</dbReference>
<gene>
    <name evidence="3" type="ORF">SAMN00808754_0547</name>
</gene>
<protein>
    <submittedName>
        <fullName evidence="3">Transcriptional regulator, XRE family with cupin sensor</fullName>
    </submittedName>
</protein>
<dbReference type="Pfam" id="PF01381">
    <property type="entry name" value="HTH_3"/>
    <property type="match status" value="1"/>
</dbReference>
<dbReference type="Proteomes" id="UP000192569">
    <property type="component" value="Chromosome I"/>
</dbReference>
<dbReference type="InterPro" id="IPR001387">
    <property type="entry name" value="Cro/C1-type_HTH"/>
</dbReference>
<dbReference type="InterPro" id="IPR014710">
    <property type="entry name" value="RmlC-like_jellyroll"/>
</dbReference>
<dbReference type="SMART" id="SM00530">
    <property type="entry name" value="HTH_XRE"/>
    <property type="match status" value="1"/>
</dbReference>
<dbReference type="Gene3D" id="1.10.260.40">
    <property type="entry name" value="lambda repressor-like DNA-binding domains"/>
    <property type="match status" value="1"/>
</dbReference>
<dbReference type="RefSeq" id="WP_084663808.1">
    <property type="nucleotide sequence ID" value="NZ_LT838272.1"/>
</dbReference>
<sequence length="180" mass="20242">MLGARIREIRQEKGLRLEKVAKKAGLTCGFLSQVERDLANPSITSLRKIAEALDVPIFYLLLDHKGLKPVVRRDQRKVLRFPQSGVTYELLCPELNRKMEVMIGRVDPSAVSCEEPLFHPGEECIVVLQGCMGINIGGEVYRLEKGDSIYYCAAVPHKLWNPGDKELVFLSAVTPPLWHC</sequence>
<feature type="domain" description="HTH cro/C1-type" evidence="2">
    <location>
        <begin position="6"/>
        <end position="60"/>
    </location>
</feature>
<evidence type="ECO:0000256" key="1">
    <source>
        <dbReference type="ARBA" id="ARBA00023125"/>
    </source>
</evidence>
<name>A0A1W1VFE6_9FIRM</name>
<keyword evidence="1" id="KW-0238">DNA-binding</keyword>
<dbReference type="GO" id="GO:0003677">
    <property type="term" value="F:DNA binding"/>
    <property type="evidence" value="ECO:0007669"/>
    <property type="project" value="UniProtKB-KW"/>
</dbReference>
<dbReference type="InterPro" id="IPR011051">
    <property type="entry name" value="RmlC_Cupin_sf"/>
</dbReference>
<dbReference type="SUPFAM" id="SSF47413">
    <property type="entry name" value="lambda repressor-like DNA-binding domains"/>
    <property type="match status" value="1"/>
</dbReference>